<feature type="region of interest" description="Disordered" evidence="1">
    <location>
        <begin position="269"/>
        <end position="294"/>
    </location>
</feature>
<protein>
    <submittedName>
        <fullName evidence="2">Uncharacterized protein</fullName>
    </submittedName>
</protein>
<comment type="caution">
    <text evidence="2">The sequence shown here is derived from an EMBL/GenBank/DDBJ whole genome shotgun (WGS) entry which is preliminary data.</text>
</comment>
<organism evidence="2">
    <name type="scientific">Billgrantia gudaonensis</name>
    <dbReference type="NCBI Taxonomy" id="376427"/>
    <lineage>
        <taxon>Bacteria</taxon>
        <taxon>Pseudomonadati</taxon>
        <taxon>Pseudomonadota</taxon>
        <taxon>Gammaproteobacteria</taxon>
        <taxon>Oceanospirillales</taxon>
        <taxon>Halomonadaceae</taxon>
        <taxon>Billgrantia</taxon>
    </lineage>
</organism>
<feature type="region of interest" description="Disordered" evidence="1">
    <location>
        <begin position="239"/>
        <end position="258"/>
    </location>
</feature>
<gene>
    <name evidence="2" type="ORF">DSL92_08605</name>
</gene>
<reference evidence="2" key="1">
    <citation type="submission" date="2018-12" db="EMBL/GenBank/DDBJ databases">
        <authorList>
            <person name="Jadhav K."/>
            <person name="Kushwaha B."/>
            <person name="Jadhav I."/>
        </authorList>
    </citation>
    <scope>NUCLEOTIDE SEQUENCE [LARGE SCALE GENOMIC DNA]</scope>
    <source>
        <strain evidence="2">SBS 10</strain>
    </source>
</reference>
<feature type="compositionally biased region" description="Basic residues" evidence="1">
    <location>
        <begin position="1"/>
        <end position="11"/>
    </location>
</feature>
<accession>A0A432JHS2</accession>
<name>A0A432JHS2_9GAMM</name>
<evidence type="ECO:0000256" key="1">
    <source>
        <dbReference type="SAM" id="MobiDB-lite"/>
    </source>
</evidence>
<feature type="region of interest" description="Disordered" evidence="1">
    <location>
        <begin position="1"/>
        <end position="20"/>
    </location>
</feature>
<proteinExistence type="predicted"/>
<dbReference type="AlphaFoldDB" id="A0A432JHS2"/>
<sequence>MSHRSGVRSHCRKEQTEADRRIPDVIPGAVPAGAGRIQFAMLPMNLLGSGGFLHTGIWARRPSPRPSTLATGARGGGSRLTGDACAAPGGYRAFRGCRLYLHYMPPLRTIPKRKTRLRLRSSGALPWTRRQRRCRFGLPTCRRFFPASSTSAARRRDLRQRRRTSVRGLTLVITCARTISARRRRLHPLFDHRALADADHGQPPPTFAWYLAQASSLPMAPHDIGGLERRWRPSMPGRPGALFGHRRQQLPATTRSLLRSRSSMNVPSCWPTRLNEPSRRGRPRAGCLSGITPA</sequence>
<dbReference type="EMBL" id="RXHI01000028">
    <property type="protein sequence ID" value="RUA21968.1"/>
    <property type="molecule type" value="Genomic_DNA"/>
</dbReference>
<evidence type="ECO:0000313" key="2">
    <source>
        <dbReference type="EMBL" id="RUA21968.1"/>
    </source>
</evidence>